<evidence type="ECO:0000259" key="3">
    <source>
        <dbReference type="PROSITE" id="PS51462"/>
    </source>
</evidence>
<dbReference type="AlphaFoldDB" id="A0A8A4ZLZ3"/>
<dbReference type="PANTHER" id="PTHR43046:SF16">
    <property type="entry name" value="ADP-RIBOSE PYROPHOSPHATASE YJHB-RELATED"/>
    <property type="match status" value="1"/>
</dbReference>
<reference evidence="4" key="1">
    <citation type="submission" date="2021-03" db="EMBL/GenBank/DDBJ databases">
        <title>Pengzhenrongella sicca gen. nov., sp. nov., a new member of suborder Micrococcineae isolated from High-Arctic tundra soil.</title>
        <authorList>
            <person name="Peng F."/>
        </authorList>
    </citation>
    <scope>NUCLEOTIDE SEQUENCE</scope>
    <source>
        <strain evidence="4">LRZ-2</strain>
    </source>
</reference>
<dbReference type="PANTHER" id="PTHR43046">
    <property type="entry name" value="GDP-MANNOSE MANNOSYL HYDROLASE"/>
    <property type="match status" value="1"/>
</dbReference>
<organism evidence="4 5">
    <name type="scientific">Pengzhenrongella sicca</name>
    <dbReference type="NCBI Taxonomy" id="2819238"/>
    <lineage>
        <taxon>Bacteria</taxon>
        <taxon>Bacillati</taxon>
        <taxon>Actinomycetota</taxon>
        <taxon>Actinomycetes</taxon>
        <taxon>Micrococcales</taxon>
        <taxon>Pengzhenrongella</taxon>
    </lineage>
</organism>
<keyword evidence="2" id="KW-0378">Hydrolase</keyword>
<comment type="cofactor">
    <cofactor evidence="1">
        <name>Mg(2+)</name>
        <dbReference type="ChEBI" id="CHEBI:18420"/>
    </cofactor>
</comment>
<dbReference type="GO" id="GO:0016787">
    <property type="term" value="F:hydrolase activity"/>
    <property type="evidence" value="ECO:0007669"/>
    <property type="project" value="UniProtKB-KW"/>
</dbReference>
<dbReference type="PROSITE" id="PS00893">
    <property type="entry name" value="NUDIX_BOX"/>
    <property type="match status" value="1"/>
</dbReference>
<dbReference type="Proteomes" id="UP000663937">
    <property type="component" value="Chromosome"/>
</dbReference>
<dbReference type="InterPro" id="IPR015797">
    <property type="entry name" value="NUDIX_hydrolase-like_dom_sf"/>
</dbReference>
<protein>
    <submittedName>
        <fullName evidence="4">NUDIX domain-containing protein</fullName>
    </submittedName>
</protein>
<dbReference type="EMBL" id="CP071868">
    <property type="protein sequence ID" value="QTE31527.1"/>
    <property type="molecule type" value="Genomic_DNA"/>
</dbReference>
<dbReference type="CDD" id="cd04683">
    <property type="entry name" value="NUDIX_Hydrolase"/>
    <property type="match status" value="1"/>
</dbReference>
<accession>A0A8A4ZLZ3</accession>
<gene>
    <name evidence="4" type="ORF">J4E96_13925</name>
</gene>
<keyword evidence="5" id="KW-1185">Reference proteome</keyword>
<evidence type="ECO:0000313" key="5">
    <source>
        <dbReference type="Proteomes" id="UP000663937"/>
    </source>
</evidence>
<evidence type="ECO:0000313" key="4">
    <source>
        <dbReference type="EMBL" id="QTE31527.1"/>
    </source>
</evidence>
<dbReference type="Gene3D" id="3.90.79.10">
    <property type="entry name" value="Nucleoside Triphosphate Pyrophosphohydrolase"/>
    <property type="match status" value="1"/>
</dbReference>
<name>A0A8A4ZLZ3_9MICO</name>
<dbReference type="InterPro" id="IPR020084">
    <property type="entry name" value="NUDIX_hydrolase_CS"/>
</dbReference>
<evidence type="ECO:0000256" key="2">
    <source>
        <dbReference type="ARBA" id="ARBA00022801"/>
    </source>
</evidence>
<dbReference type="InterPro" id="IPR000086">
    <property type="entry name" value="NUDIX_hydrolase_dom"/>
</dbReference>
<dbReference type="Pfam" id="PF00293">
    <property type="entry name" value="NUDIX"/>
    <property type="match status" value="1"/>
</dbReference>
<feature type="domain" description="Nudix hydrolase" evidence="3">
    <location>
        <begin position="40"/>
        <end position="178"/>
    </location>
</feature>
<dbReference type="KEGG" id="psic:J4E96_13925"/>
<proteinExistence type="predicted"/>
<dbReference type="SUPFAM" id="SSF55811">
    <property type="entry name" value="Nudix"/>
    <property type="match status" value="1"/>
</dbReference>
<sequence>MAAFEPARALYASAGFRPCGPFGEYVSSRHSTFLTLGLRFQVVPAAYVVFRRAGDRGEEVLLQLRRGTGYLDEHWACAAAGHVEQGESMVDAARRETREELGLEVDPADLEPLCGMHRTGPGGWIDQRADFFFACRRWRGEPRLVEPDKAAELRWFPLDQLPDPVVPHELVVLSSLTTGGPPPLLTYGF</sequence>
<evidence type="ECO:0000256" key="1">
    <source>
        <dbReference type="ARBA" id="ARBA00001946"/>
    </source>
</evidence>
<dbReference type="PROSITE" id="PS51462">
    <property type="entry name" value="NUDIX"/>
    <property type="match status" value="1"/>
</dbReference>